<dbReference type="EMBL" id="JAPEUL010000006">
    <property type="protein sequence ID" value="MCW4628975.1"/>
    <property type="molecule type" value="Genomic_DNA"/>
</dbReference>
<keyword evidence="3" id="KW-1185">Reference proteome</keyword>
<name>A0ABT3KEL2_9GAMM</name>
<comment type="caution">
    <text evidence="2">The sequence shown here is derived from an EMBL/GenBank/DDBJ whole genome shotgun (WGS) entry which is preliminary data.</text>
</comment>
<evidence type="ECO:0000313" key="2">
    <source>
        <dbReference type="EMBL" id="MCW4628975.1"/>
    </source>
</evidence>
<dbReference type="InterPro" id="IPR028082">
    <property type="entry name" value="Peripla_BP_I"/>
</dbReference>
<evidence type="ECO:0000313" key="3">
    <source>
        <dbReference type="Proteomes" id="UP001431181"/>
    </source>
</evidence>
<feature type="signal peptide" evidence="1">
    <location>
        <begin position="1"/>
        <end position="24"/>
    </location>
</feature>
<keyword evidence="1" id="KW-0732">Signal</keyword>
<evidence type="ECO:0000256" key="1">
    <source>
        <dbReference type="SAM" id="SignalP"/>
    </source>
</evidence>
<organism evidence="2 3">
    <name type="scientific">Marinomonas rhodophyticola</name>
    <dbReference type="NCBI Taxonomy" id="2992803"/>
    <lineage>
        <taxon>Bacteria</taxon>
        <taxon>Pseudomonadati</taxon>
        <taxon>Pseudomonadota</taxon>
        <taxon>Gammaproteobacteria</taxon>
        <taxon>Oceanospirillales</taxon>
        <taxon>Oceanospirillaceae</taxon>
        <taxon>Marinomonas</taxon>
    </lineage>
</organism>
<sequence>MKFIPYKKLACLVAAGTLSTVAMAETPIIGLITKTNTNPFFVKMKEGAQQKADETRC</sequence>
<gene>
    <name evidence="2" type="ORF">ONZ52_08310</name>
</gene>
<proteinExistence type="predicted"/>
<feature type="chain" id="PRO_5045721363" evidence="1">
    <location>
        <begin position="25"/>
        <end position="57"/>
    </location>
</feature>
<dbReference type="SUPFAM" id="SSF53822">
    <property type="entry name" value="Periplasmic binding protein-like I"/>
    <property type="match status" value="1"/>
</dbReference>
<dbReference type="RefSeq" id="WP_265218174.1">
    <property type="nucleotide sequence ID" value="NZ_JAPEUL010000006.1"/>
</dbReference>
<accession>A0ABT3KEL2</accession>
<dbReference type="Proteomes" id="UP001431181">
    <property type="component" value="Unassembled WGS sequence"/>
</dbReference>
<protein>
    <submittedName>
        <fullName evidence="2">Uncharacterized protein</fullName>
    </submittedName>
</protein>
<dbReference type="Gene3D" id="3.40.50.2300">
    <property type="match status" value="1"/>
</dbReference>
<reference evidence="2" key="1">
    <citation type="submission" date="2022-11" db="EMBL/GenBank/DDBJ databases">
        <title>Marinomonas sp. nov., isolated from marine algae.</title>
        <authorList>
            <person name="Choi D.G."/>
            <person name="Kim J.M."/>
            <person name="Lee J.K."/>
            <person name="Baek J.H."/>
            <person name="Jeon C.O."/>
        </authorList>
    </citation>
    <scope>NUCLEOTIDE SEQUENCE</scope>
    <source>
        <strain evidence="2">KJ51-3</strain>
    </source>
</reference>